<feature type="domain" description="Phosphatidic acid phosphatase type 2/haloperoxidase" evidence="3">
    <location>
        <begin position="91"/>
        <end position="202"/>
    </location>
</feature>
<dbReference type="Gene3D" id="1.20.144.10">
    <property type="entry name" value="Phosphatidic acid phosphatase type 2/haloperoxidase"/>
    <property type="match status" value="1"/>
</dbReference>
<evidence type="ECO:0000259" key="3">
    <source>
        <dbReference type="SMART" id="SM00014"/>
    </source>
</evidence>
<feature type="transmembrane region" description="Helical" evidence="2">
    <location>
        <begin position="187"/>
        <end position="205"/>
    </location>
</feature>
<dbReference type="PANTHER" id="PTHR14969:SF13">
    <property type="entry name" value="AT30094P"/>
    <property type="match status" value="1"/>
</dbReference>
<dbReference type="SUPFAM" id="SSF48317">
    <property type="entry name" value="Acid phosphatase/Vanadium-dependent haloperoxidase"/>
    <property type="match status" value="1"/>
</dbReference>
<keyword evidence="2" id="KW-0472">Membrane</keyword>
<dbReference type="InterPro" id="IPR000326">
    <property type="entry name" value="PAP2/HPO"/>
</dbReference>
<feature type="transmembrane region" description="Helical" evidence="2">
    <location>
        <begin position="91"/>
        <end position="112"/>
    </location>
</feature>
<protein>
    <submittedName>
        <fullName evidence="4">Membrane protein</fullName>
    </submittedName>
</protein>
<keyword evidence="2" id="KW-1133">Transmembrane helix</keyword>
<evidence type="ECO:0000313" key="5">
    <source>
        <dbReference type="Proteomes" id="UP000466396"/>
    </source>
</evidence>
<dbReference type="SMART" id="SM00014">
    <property type="entry name" value="acidPPc"/>
    <property type="match status" value="1"/>
</dbReference>
<evidence type="ECO:0000256" key="2">
    <source>
        <dbReference type="SAM" id="Phobius"/>
    </source>
</evidence>
<feature type="region of interest" description="Disordered" evidence="1">
    <location>
        <begin position="216"/>
        <end position="235"/>
    </location>
</feature>
<dbReference type="OrthoDB" id="5289372at2"/>
<dbReference type="InterPro" id="IPR036938">
    <property type="entry name" value="PAP2/HPO_sf"/>
</dbReference>
<feature type="transmembrane region" description="Helical" evidence="2">
    <location>
        <begin position="62"/>
        <end position="84"/>
    </location>
</feature>
<dbReference type="EMBL" id="AP022581">
    <property type="protein sequence ID" value="BBX98591.1"/>
    <property type="molecule type" value="Genomic_DNA"/>
</dbReference>
<dbReference type="AlphaFoldDB" id="A0A7I7NS12"/>
<name>A0A7I7NS12_9MYCO</name>
<feature type="transmembrane region" description="Helical" evidence="2">
    <location>
        <begin position="132"/>
        <end position="152"/>
    </location>
</feature>
<dbReference type="RefSeq" id="WP_085159595.1">
    <property type="nucleotide sequence ID" value="NZ_AP022581.1"/>
</dbReference>
<accession>A0A7I7NS12</accession>
<evidence type="ECO:0000256" key="1">
    <source>
        <dbReference type="SAM" id="MobiDB-lite"/>
    </source>
</evidence>
<organism evidence="4 5">
    <name type="scientific">Mycobacterium lacus</name>
    <dbReference type="NCBI Taxonomy" id="169765"/>
    <lineage>
        <taxon>Bacteria</taxon>
        <taxon>Bacillati</taxon>
        <taxon>Actinomycetota</taxon>
        <taxon>Actinomycetes</taxon>
        <taxon>Mycobacteriales</taxon>
        <taxon>Mycobacteriaceae</taxon>
        <taxon>Mycobacterium</taxon>
    </lineage>
</organism>
<feature type="transmembrane region" description="Helical" evidence="2">
    <location>
        <begin position="159"/>
        <end position="181"/>
    </location>
</feature>
<keyword evidence="5" id="KW-1185">Reference proteome</keyword>
<keyword evidence="2" id="KW-0812">Transmembrane</keyword>
<gene>
    <name evidence="4" type="ORF">MLAC_38850</name>
</gene>
<reference evidence="4 5" key="1">
    <citation type="journal article" date="2019" name="Emerg. Microbes Infect.">
        <title>Comprehensive subspecies identification of 175 nontuberculous mycobacteria species based on 7547 genomic profiles.</title>
        <authorList>
            <person name="Matsumoto Y."/>
            <person name="Kinjo T."/>
            <person name="Motooka D."/>
            <person name="Nabeya D."/>
            <person name="Jung N."/>
            <person name="Uechi K."/>
            <person name="Horii T."/>
            <person name="Iida T."/>
            <person name="Fujita J."/>
            <person name="Nakamura S."/>
        </authorList>
    </citation>
    <scope>NUCLEOTIDE SEQUENCE [LARGE SCALE GENOMIC DNA]</scope>
    <source>
        <strain evidence="4 5">JCM 15657</strain>
    </source>
</reference>
<evidence type="ECO:0000313" key="4">
    <source>
        <dbReference type="EMBL" id="BBX98591.1"/>
    </source>
</evidence>
<proteinExistence type="predicted"/>
<dbReference type="KEGG" id="mlj:MLAC_38850"/>
<dbReference type="Pfam" id="PF01569">
    <property type="entry name" value="PAP2"/>
    <property type="match status" value="1"/>
</dbReference>
<sequence>MNRPRTTLALSLALAATVVYAVMWVGHTQHWWWLHGLDWSVLDAAHDIGIKSPAWVQLWDGVSFALGPVPLRLLGLLVVVVSLVRREVRLALLLLFCAPLNGLMTWAAKSLAGRPRPVTALVAAHSTSFPSGHALEAMASVLALLVFLLPIIGSPLTRAAAIALGALSVLMVGIARVALNVHHPSDVIAGWALGYLYFLVCLWVFRPPLKLGDPLSQRGDPTGSKHLLDPEVGTI</sequence>
<dbReference type="PANTHER" id="PTHR14969">
    <property type="entry name" value="SPHINGOSINE-1-PHOSPHATE PHOSPHOHYDROLASE"/>
    <property type="match status" value="1"/>
</dbReference>
<dbReference type="Proteomes" id="UP000466396">
    <property type="component" value="Chromosome"/>
</dbReference>
<dbReference type="CDD" id="cd03392">
    <property type="entry name" value="PAP2_like_2"/>
    <property type="match status" value="1"/>
</dbReference>